<comment type="caution">
    <text evidence="1">The sequence shown here is derived from an EMBL/GenBank/DDBJ whole genome shotgun (WGS) entry which is preliminary data.</text>
</comment>
<dbReference type="EMBL" id="JAUKTV010000005">
    <property type="protein sequence ID" value="KAK0737502.1"/>
    <property type="molecule type" value="Genomic_DNA"/>
</dbReference>
<evidence type="ECO:0000313" key="2">
    <source>
        <dbReference type="Proteomes" id="UP001172159"/>
    </source>
</evidence>
<dbReference type="AlphaFoldDB" id="A0AA40BNJ4"/>
<proteinExistence type="predicted"/>
<evidence type="ECO:0000313" key="1">
    <source>
        <dbReference type="EMBL" id="KAK0737502.1"/>
    </source>
</evidence>
<dbReference type="Proteomes" id="UP001172159">
    <property type="component" value="Unassembled WGS sequence"/>
</dbReference>
<name>A0AA40BNJ4_9PEZI</name>
<sequence>MGRPGQMPSEAVSFEGPCEVGRGGSGYLMRVLPAVDQDICKYQKVFFSICRAYALGSTEWFMLIIDGGAWSWSSAAPARDFTCDVHRHSHHVTYQIRPQVSVHISLTIVVLRVSFMGVSCRRMWGPGCPATVHCLGVQGLKFMGRCRVGPTDIARQAAFQATSAETHATSCMTAAPTRCPGFCPSGTFSSLRRQFLWRE</sequence>
<protein>
    <submittedName>
        <fullName evidence="1">Uncharacterized protein</fullName>
    </submittedName>
</protein>
<gene>
    <name evidence="1" type="ORF">B0T21DRAFT_166089</name>
</gene>
<organism evidence="1 2">
    <name type="scientific">Apiosordaria backusii</name>
    <dbReference type="NCBI Taxonomy" id="314023"/>
    <lineage>
        <taxon>Eukaryota</taxon>
        <taxon>Fungi</taxon>
        <taxon>Dikarya</taxon>
        <taxon>Ascomycota</taxon>
        <taxon>Pezizomycotina</taxon>
        <taxon>Sordariomycetes</taxon>
        <taxon>Sordariomycetidae</taxon>
        <taxon>Sordariales</taxon>
        <taxon>Lasiosphaeriaceae</taxon>
        <taxon>Apiosordaria</taxon>
    </lineage>
</organism>
<keyword evidence="2" id="KW-1185">Reference proteome</keyword>
<reference evidence="1" key="1">
    <citation type="submission" date="2023-06" db="EMBL/GenBank/DDBJ databases">
        <title>Genome-scale phylogeny and comparative genomics of the fungal order Sordariales.</title>
        <authorList>
            <consortium name="Lawrence Berkeley National Laboratory"/>
            <person name="Hensen N."/>
            <person name="Bonometti L."/>
            <person name="Westerberg I."/>
            <person name="Brannstrom I.O."/>
            <person name="Guillou S."/>
            <person name="Cros-Aarteil S."/>
            <person name="Calhoun S."/>
            <person name="Haridas S."/>
            <person name="Kuo A."/>
            <person name="Mondo S."/>
            <person name="Pangilinan J."/>
            <person name="Riley R."/>
            <person name="Labutti K."/>
            <person name="Andreopoulos B."/>
            <person name="Lipzen A."/>
            <person name="Chen C."/>
            <person name="Yanf M."/>
            <person name="Daum C."/>
            <person name="Ng V."/>
            <person name="Clum A."/>
            <person name="Steindorff A."/>
            <person name="Ohm R."/>
            <person name="Martin F."/>
            <person name="Silar P."/>
            <person name="Natvig D."/>
            <person name="Lalanne C."/>
            <person name="Gautier V."/>
            <person name="Ament-Velasquez S.L."/>
            <person name="Kruys A."/>
            <person name="Hutchinson M.I."/>
            <person name="Powell A.J."/>
            <person name="Barry K."/>
            <person name="Miller A.N."/>
            <person name="Grigoriev I.V."/>
            <person name="Debuchy R."/>
            <person name="Gladieux P."/>
            <person name="Thoren M.H."/>
            <person name="Johannesson H."/>
        </authorList>
    </citation>
    <scope>NUCLEOTIDE SEQUENCE</scope>
    <source>
        <strain evidence="1">CBS 540.89</strain>
    </source>
</reference>
<accession>A0AA40BNJ4</accession>